<dbReference type="PROSITE" id="PS50088">
    <property type="entry name" value="ANK_REPEAT"/>
    <property type="match status" value="3"/>
</dbReference>
<accession>A0A7I8VKX4</accession>
<dbReference type="EMBL" id="CAJFCJ010000007">
    <property type="protein sequence ID" value="CAD5116909.1"/>
    <property type="molecule type" value="Genomic_DNA"/>
</dbReference>
<feature type="compositionally biased region" description="Basic and acidic residues" evidence="3">
    <location>
        <begin position="323"/>
        <end position="344"/>
    </location>
</feature>
<evidence type="ECO:0000313" key="5">
    <source>
        <dbReference type="Proteomes" id="UP000549394"/>
    </source>
</evidence>
<feature type="compositionally biased region" description="Polar residues" evidence="3">
    <location>
        <begin position="523"/>
        <end position="536"/>
    </location>
</feature>
<feature type="compositionally biased region" description="Low complexity" evidence="3">
    <location>
        <begin position="496"/>
        <end position="514"/>
    </location>
</feature>
<feature type="compositionally biased region" description="Pro residues" evidence="3">
    <location>
        <begin position="1628"/>
        <end position="1637"/>
    </location>
</feature>
<name>A0A7I8VKX4_9ANNE</name>
<feature type="region of interest" description="Disordered" evidence="3">
    <location>
        <begin position="115"/>
        <end position="136"/>
    </location>
</feature>
<keyword evidence="2" id="KW-0040">ANK repeat</keyword>
<feature type="compositionally biased region" description="Acidic residues" evidence="3">
    <location>
        <begin position="690"/>
        <end position="699"/>
    </location>
</feature>
<dbReference type="InterPro" id="IPR002110">
    <property type="entry name" value="Ankyrin_rpt"/>
</dbReference>
<dbReference type="SMART" id="SM00248">
    <property type="entry name" value="ANK"/>
    <property type="match status" value="3"/>
</dbReference>
<feature type="compositionally biased region" description="Acidic residues" evidence="3">
    <location>
        <begin position="867"/>
        <end position="878"/>
    </location>
</feature>
<feature type="region of interest" description="Disordered" evidence="3">
    <location>
        <begin position="309"/>
        <end position="1003"/>
    </location>
</feature>
<feature type="compositionally biased region" description="Basic residues" evidence="3">
    <location>
        <begin position="448"/>
        <end position="469"/>
    </location>
</feature>
<feature type="compositionally biased region" description="Acidic residues" evidence="3">
    <location>
        <begin position="400"/>
        <end position="420"/>
    </location>
</feature>
<organism evidence="4 5">
    <name type="scientific">Dimorphilus gyrociliatus</name>
    <dbReference type="NCBI Taxonomy" id="2664684"/>
    <lineage>
        <taxon>Eukaryota</taxon>
        <taxon>Metazoa</taxon>
        <taxon>Spiralia</taxon>
        <taxon>Lophotrochozoa</taxon>
        <taxon>Annelida</taxon>
        <taxon>Polychaeta</taxon>
        <taxon>Polychaeta incertae sedis</taxon>
        <taxon>Dinophilidae</taxon>
        <taxon>Dimorphilus</taxon>
    </lineage>
</organism>
<comment type="similarity">
    <text evidence="1">Belongs to the BCOR family.</text>
</comment>
<feature type="compositionally biased region" description="Basic residues" evidence="3">
    <location>
        <begin position="827"/>
        <end position="852"/>
    </location>
</feature>
<dbReference type="InterPro" id="IPR036770">
    <property type="entry name" value="Ankyrin_rpt-contain_sf"/>
</dbReference>
<evidence type="ECO:0000256" key="1">
    <source>
        <dbReference type="ARBA" id="ARBA00034703"/>
    </source>
</evidence>
<feature type="repeat" description="ANK" evidence="2">
    <location>
        <begin position="1058"/>
        <end position="1090"/>
    </location>
</feature>
<feature type="compositionally biased region" description="Polar residues" evidence="3">
    <location>
        <begin position="470"/>
        <end position="482"/>
    </location>
</feature>
<reference evidence="4 5" key="1">
    <citation type="submission" date="2020-08" db="EMBL/GenBank/DDBJ databases">
        <authorList>
            <person name="Hejnol A."/>
        </authorList>
    </citation>
    <scope>NUCLEOTIDE SEQUENCE [LARGE SCALE GENOMIC DNA]</scope>
</reference>
<evidence type="ECO:0000256" key="3">
    <source>
        <dbReference type="SAM" id="MobiDB-lite"/>
    </source>
</evidence>
<gene>
    <name evidence="4" type="ORF">DGYR_LOCUS5491</name>
</gene>
<feature type="region of interest" description="Disordered" evidence="3">
    <location>
        <begin position="1211"/>
        <end position="1243"/>
    </location>
</feature>
<feature type="compositionally biased region" description="Basic residues" evidence="3">
    <location>
        <begin position="538"/>
        <end position="556"/>
    </location>
</feature>
<sequence length="1742" mass="190745">MGLCYTSDRATISGDNAVAAAAAATTTTNKKAVKPVAPFFSSSKNDASSEQSGGKLQATVNPQPSETVPLDLSASKGALPLDLSVRKKEEMEEKNVIDRPMGRHLNLPTIALSRPNTAGKMTAPSRIMSKPLAPSSRIGVKTGTLVHKVSPMRHGLPTTTTALPHTTVLQPKPQASGSSSVGDEPPTTALSTAPASKSNFAVRFIASFEKRAAAGAGTKRTASPVLAPLKCGFPLLAKASEQRTNSNDNTATPLSVAPTATPSDENCLSAKRLIPLVTEECKLQKQSAEETVVSNNKVDKAADLAVVTKPTETSVSDASSATKRSDSTPKADESKSITDARRVSCESPSTTPQKRLDVDGKKKKTTSKASRSKRPSVSCSDEEEPKVEVKKGKKVKKEPEEDESDKEYDGEGDEENNDNESGDKKRKPEVRVTRSRNSSPKQAQSPLKKTKKNGSASKHRPPAGRKSKSCAKNETGSSGDEQTSNTTKTSKRRRTSNNNNVTSRRGQARSASSQDDSDASESGVTTRSQCAQNAPKRQSPKKRLSTPPRRNNKQKKKEVSSSESEHEDEDNVSNRTRARKTSKTADKSPKKNISCSRRGTNAATNDSPAKRKRKQKEAGRADSEEDDEGEISSTNASESSPPAKRLRSNANKRESEAVTSSDSEESEAETQRLTRRMTRKREQTEKNREDDDEDGEGNDSDCSRMSPPHTRGRKRRSLLDELHTSEGYVGDETRSKSCDDLYADPSKLGREERALQRAFMQLSEMNGSSSSAGNQKKCSRTPSTGSNKRSVERHQPEATTVQSPSKAKKTPVSPEANKRNEEEKEAKKKRKKKKRKKKVKRLRQSTRLKSRVARGIFAEDSSSDSFVEQDDEDDEDVVMDIKESSSSNSSEEESDEEGTSETSESEENNKRRRQPMLRELRALFPDEIPTRARSSESRDDTSITSAATVSTPRPKKRGRPAASNSRSNTPDARRTKLGKLPTKSARLACSSPSSSHRSETATVTNAASAIPIEIKKLGSLRREAGETPLHKAARKGNEEVVKFCLESDYGDVNARDNAGFTPLHESCLQGFVNITAMLLRHGADVNVASLDGLRPLRDAIESDKVEIVRLLLAYGADLSLLTYSGNDLLDLTQSERMKKLLNGYLRDAYVESNDSALTQQMAKQYAVVLHPKQYGGERVKLRKQRYEKDKKIRKEENELVRKWHERVRRREEMEKRRKEKKKKKAKDEESEESDDEESEEDDWWETDIGQAWTFAGPSSLLDEEAEEGSLNVLDKCPASIDKSDDVIFEFSREPHLNTYHVTVNGVTDNYVLLSDVMSNLGVGKQVEEEEDEFIKLHYTLTTKSMKYEEFIDNVDSRNSVLPPPLPTSTPCSKTKKSNSTITLIKINDALRSIMSIESIVVKAPTTIGNRSRRISTISTQKAVDVRKKKMARQSTTSTTQFSTDSKSDTDRWVDKHFSFAKPAPKITKESPTPSTVPTAVSAFKTVPSPAPFNSVKAPPKQNPTTVSIQSKVTPHSFPLPPTSAMLPPRQPPAVVTTTTQFWATPAPQAPPPPYNTHSLEMYRRNLQSPTPSLGWKSGVASNSAAPWDGGLFNSLSQTSHKTSVSNENPPVEPLPAHRSSSAHHPVSYFPPPPPPPLNGHSTFMGAPPQGAHSSLVTQPAPPPYSALGTSRNVLSAVDPLAAAAAAAAYRTHHDLLPGRMGPTGYGLENAFASCIPPYATAPTFTSGRSTPFQPHYAYRPQY</sequence>
<comment type="caution">
    <text evidence="4">The sequence shown here is derived from an EMBL/GenBank/DDBJ whole genome shotgun (WGS) entry which is preliminary data.</text>
</comment>
<feature type="region of interest" description="Disordered" evidence="3">
    <location>
        <begin position="1428"/>
        <end position="1448"/>
    </location>
</feature>
<keyword evidence="5" id="KW-1185">Reference proteome</keyword>
<dbReference type="PANTHER" id="PTHR24117:SF9">
    <property type="entry name" value="BCL-6 COREPRESSOR PCGF1 BINDING DOMAIN-CONTAINING PROTEIN"/>
    <property type="match status" value="1"/>
</dbReference>
<feature type="compositionally biased region" description="Polar residues" evidence="3">
    <location>
        <begin position="591"/>
        <end position="607"/>
    </location>
</feature>
<feature type="compositionally biased region" description="Polar residues" evidence="3">
    <location>
        <begin position="942"/>
        <end position="951"/>
    </location>
</feature>
<feature type="compositionally biased region" description="Polar residues" evidence="3">
    <location>
        <begin position="40"/>
        <end position="66"/>
    </location>
</feature>
<dbReference type="InterPro" id="IPR047144">
    <property type="entry name" value="BCOR-like"/>
</dbReference>
<evidence type="ECO:0000313" key="4">
    <source>
        <dbReference type="EMBL" id="CAD5116909.1"/>
    </source>
</evidence>
<dbReference type="GO" id="GO:0003714">
    <property type="term" value="F:transcription corepressor activity"/>
    <property type="evidence" value="ECO:0007669"/>
    <property type="project" value="TreeGrafter"/>
</dbReference>
<feature type="repeat" description="ANK" evidence="2">
    <location>
        <begin position="1024"/>
        <end position="1057"/>
    </location>
</feature>
<feature type="compositionally biased region" description="Low complexity" evidence="3">
    <location>
        <begin position="984"/>
        <end position="995"/>
    </location>
</feature>
<dbReference type="GO" id="GO:0000122">
    <property type="term" value="P:negative regulation of transcription by RNA polymerase II"/>
    <property type="evidence" value="ECO:0007669"/>
    <property type="project" value="TreeGrafter"/>
</dbReference>
<evidence type="ECO:0000256" key="2">
    <source>
        <dbReference type="PROSITE-ProRule" id="PRU00023"/>
    </source>
</evidence>
<feature type="compositionally biased region" description="Basic and acidic residues" evidence="3">
    <location>
        <begin position="928"/>
        <end position="941"/>
    </location>
</feature>
<feature type="region of interest" description="Disordered" evidence="3">
    <location>
        <begin position="242"/>
        <end position="264"/>
    </location>
</feature>
<feature type="compositionally biased region" description="Polar residues" evidence="3">
    <location>
        <begin position="310"/>
        <end position="322"/>
    </location>
</feature>
<feature type="compositionally biased region" description="Polar residues" evidence="3">
    <location>
        <begin position="1593"/>
        <end position="1608"/>
    </location>
</feature>
<feature type="compositionally biased region" description="Polar residues" evidence="3">
    <location>
        <begin position="763"/>
        <end position="788"/>
    </location>
</feature>
<proteinExistence type="inferred from homology"/>
<feature type="compositionally biased region" description="Acidic residues" evidence="3">
    <location>
        <begin position="890"/>
        <end position="906"/>
    </location>
</feature>
<dbReference type="OrthoDB" id="3666223at2759"/>
<dbReference type="PANTHER" id="PTHR24117">
    <property type="entry name" value="AGAP007537-PB"/>
    <property type="match status" value="1"/>
</dbReference>
<feature type="compositionally biased region" description="Basic residues" evidence="3">
    <location>
        <begin position="361"/>
        <end position="374"/>
    </location>
</feature>
<feature type="region of interest" description="Disordered" evidence="3">
    <location>
        <begin position="151"/>
        <end position="194"/>
    </location>
</feature>
<feature type="compositionally biased region" description="Low complexity" evidence="3">
    <location>
        <begin position="1434"/>
        <end position="1444"/>
    </location>
</feature>
<dbReference type="Pfam" id="PF12796">
    <property type="entry name" value="Ank_2"/>
    <property type="match status" value="1"/>
</dbReference>
<protein>
    <submittedName>
        <fullName evidence="4">DgyrCDS5752</fullName>
    </submittedName>
</protein>
<feature type="repeat" description="ANK" evidence="2">
    <location>
        <begin position="1091"/>
        <end position="1123"/>
    </location>
</feature>
<feature type="compositionally biased region" description="Low complexity" evidence="3">
    <location>
        <begin position="156"/>
        <end position="167"/>
    </location>
</feature>
<dbReference type="InterPro" id="IPR038227">
    <property type="entry name" value="PUFD_som_sf"/>
</dbReference>
<dbReference type="SUPFAM" id="SSF48403">
    <property type="entry name" value="Ankyrin repeat"/>
    <property type="match status" value="1"/>
</dbReference>
<dbReference type="Gene3D" id="1.25.40.20">
    <property type="entry name" value="Ankyrin repeat-containing domain"/>
    <property type="match status" value="1"/>
</dbReference>
<dbReference type="Gene3D" id="3.10.260.40">
    <property type="entry name" value="BCL-6 corepressor, PCGF1 binding domain"/>
    <property type="match status" value="1"/>
</dbReference>
<feature type="region of interest" description="Disordered" evidence="3">
    <location>
        <begin position="39"/>
        <end position="71"/>
    </location>
</feature>
<dbReference type="PRINTS" id="PR01415">
    <property type="entry name" value="ANKYRIN"/>
</dbReference>
<feature type="compositionally biased region" description="Polar residues" evidence="3">
    <location>
        <begin position="435"/>
        <end position="447"/>
    </location>
</feature>
<feature type="compositionally biased region" description="Acidic residues" evidence="3">
    <location>
        <begin position="1228"/>
        <end position="1243"/>
    </location>
</feature>
<dbReference type="Proteomes" id="UP000549394">
    <property type="component" value="Unassembled WGS sequence"/>
</dbReference>
<feature type="region of interest" description="Disordered" evidence="3">
    <location>
        <begin position="1591"/>
        <end position="1660"/>
    </location>
</feature>
<dbReference type="PROSITE" id="PS50297">
    <property type="entry name" value="ANK_REP_REGION"/>
    <property type="match status" value="3"/>
</dbReference>
<feature type="compositionally biased region" description="Basic and acidic residues" evidence="3">
    <location>
        <begin position="680"/>
        <end position="689"/>
    </location>
</feature>
<dbReference type="GO" id="GO:0005634">
    <property type="term" value="C:nucleus"/>
    <property type="evidence" value="ECO:0007669"/>
    <property type="project" value="TreeGrafter"/>
</dbReference>
<feature type="compositionally biased region" description="Basic and acidic residues" evidence="3">
    <location>
        <begin position="816"/>
        <end position="826"/>
    </location>
</feature>